<dbReference type="PANTHER" id="PTHR30622:SF2">
    <property type="entry name" value="UNDECAPRENYL-DIPHOSPHATASE"/>
    <property type="match status" value="1"/>
</dbReference>
<dbReference type="EMBL" id="FNCA01000002">
    <property type="protein sequence ID" value="SDF54567.1"/>
    <property type="molecule type" value="Genomic_DNA"/>
</dbReference>
<evidence type="ECO:0000256" key="10">
    <source>
        <dbReference type="ARBA" id="ARBA00032707"/>
    </source>
</evidence>
<keyword evidence="14" id="KW-1185">Reference proteome</keyword>
<name>A0A7Z7FC76_9EURY</name>
<evidence type="ECO:0000256" key="12">
    <source>
        <dbReference type="HAMAP-Rule" id="MF_01006"/>
    </source>
</evidence>
<dbReference type="RefSeq" id="WP_091708958.1">
    <property type="nucleotide sequence ID" value="NZ_FNCA01000002.1"/>
</dbReference>
<feature type="transmembrane region" description="Helical" evidence="12">
    <location>
        <begin position="117"/>
        <end position="136"/>
    </location>
</feature>
<dbReference type="OrthoDB" id="65864at2157"/>
<dbReference type="Proteomes" id="UP000199259">
    <property type="component" value="Unassembled WGS sequence"/>
</dbReference>
<dbReference type="AlphaFoldDB" id="A0A7Z7FC76"/>
<keyword evidence="8 12" id="KW-1133">Transmembrane helix</keyword>
<evidence type="ECO:0000256" key="9">
    <source>
        <dbReference type="ARBA" id="ARBA00023136"/>
    </source>
</evidence>
<keyword evidence="9 12" id="KW-0472">Membrane</keyword>
<comment type="caution">
    <text evidence="13">The sequence shown here is derived from an EMBL/GenBank/DDBJ whole genome shotgun (WGS) entry which is preliminary data.</text>
</comment>
<gene>
    <name evidence="12" type="primary">uppP</name>
    <name evidence="13" type="ORF">SAMN04488589_0841</name>
</gene>
<evidence type="ECO:0000256" key="2">
    <source>
        <dbReference type="ARBA" id="ARBA00010621"/>
    </source>
</evidence>
<sequence length="266" mass="28487">MLTFLEAIVLGIVQGLAEWLPISSEGMTTLVMLNFFGKTLADALPIAIWLHTGTLLSAIVYFRKDILEIISDVPHYVKSRDIEEKKSSIITFLLITTAITGIIGLPLILFATDANDFSGRLATAIIGGLLIFTGLLQMSASKRTIHRETTGIVDSVIVGITQGFSALPGVSRSGITVSTLILRNIEPAQALRLSFLMSIPAVLAANVGMEAMGLLDITANSIVALIFAFVTGILTIDLFIKAAKKIDFSKFCIALGLLSILAYFIG</sequence>
<evidence type="ECO:0000256" key="6">
    <source>
        <dbReference type="ARBA" id="ARBA00022692"/>
    </source>
</evidence>
<comment type="subcellular location">
    <subcellularLocation>
        <location evidence="1 12">Cell membrane</location>
        <topology evidence="1 12">Multi-pass membrane protein</topology>
    </subcellularLocation>
</comment>
<proteinExistence type="inferred from homology"/>
<feature type="transmembrane region" description="Helical" evidence="12">
    <location>
        <begin position="247"/>
        <end position="265"/>
    </location>
</feature>
<evidence type="ECO:0000256" key="8">
    <source>
        <dbReference type="ARBA" id="ARBA00022989"/>
    </source>
</evidence>
<evidence type="ECO:0000256" key="5">
    <source>
        <dbReference type="ARBA" id="ARBA00022475"/>
    </source>
</evidence>
<evidence type="ECO:0000256" key="3">
    <source>
        <dbReference type="ARBA" id="ARBA00012374"/>
    </source>
</evidence>
<dbReference type="EC" id="3.6.1.27" evidence="3 12"/>
<feature type="transmembrane region" description="Helical" evidence="12">
    <location>
        <begin position="190"/>
        <end position="209"/>
    </location>
</feature>
<evidence type="ECO:0000313" key="14">
    <source>
        <dbReference type="Proteomes" id="UP000199259"/>
    </source>
</evidence>
<dbReference type="PANTHER" id="PTHR30622">
    <property type="entry name" value="UNDECAPRENYL-DIPHOSPHATASE"/>
    <property type="match status" value="1"/>
</dbReference>
<dbReference type="Pfam" id="PF02673">
    <property type="entry name" value="BacA"/>
    <property type="match status" value="1"/>
</dbReference>
<keyword evidence="6 12" id="KW-0812">Transmembrane</keyword>
<reference evidence="13 14" key="1">
    <citation type="submission" date="2016-10" db="EMBL/GenBank/DDBJ databases">
        <authorList>
            <person name="Varghese N."/>
            <person name="Submissions S."/>
        </authorList>
    </citation>
    <scope>NUCLEOTIDE SEQUENCE [LARGE SCALE GENOMIC DNA]</scope>
    <source>
        <strain evidence="13 14">PL 12/M</strain>
    </source>
</reference>
<protein>
    <recommendedName>
        <fullName evidence="4 12">Undecaprenyl-diphosphatase</fullName>
        <ecNumber evidence="3 12">3.6.1.27</ecNumber>
    </recommendedName>
    <alternativeName>
        <fullName evidence="10 12">Undecaprenyl pyrophosphate phosphatase</fullName>
    </alternativeName>
</protein>
<evidence type="ECO:0000313" key="13">
    <source>
        <dbReference type="EMBL" id="SDF54567.1"/>
    </source>
</evidence>
<organism evidence="13 14">
    <name type="scientific">Methanolobus vulcani</name>
    <dbReference type="NCBI Taxonomy" id="38026"/>
    <lineage>
        <taxon>Archaea</taxon>
        <taxon>Methanobacteriati</taxon>
        <taxon>Methanobacteriota</taxon>
        <taxon>Stenosarchaea group</taxon>
        <taxon>Methanomicrobia</taxon>
        <taxon>Methanosarcinales</taxon>
        <taxon>Methanosarcinaceae</taxon>
        <taxon>Methanolobus</taxon>
    </lineage>
</organism>
<feature type="transmembrane region" description="Helical" evidence="12">
    <location>
        <begin position="41"/>
        <end position="62"/>
    </location>
</feature>
<feature type="transmembrane region" description="Helical" evidence="12">
    <location>
        <begin position="89"/>
        <end position="111"/>
    </location>
</feature>
<evidence type="ECO:0000256" key="11">
    <source>
        <dbReference type="ARBA" id="ARBA00047594"/>
    </source>
</evidence>
<accession>A0A7Z7FC76</accession>
<dbReference type="GO" id="GO:0050380">
    <property type="term" value="F:undecaprenyl-diphosphatase activity"/>
    <property type="evidence" value="ECO:0007669"/>
    <property type="project" value="UniProtKB-UniRule"/>
</dbReference>
<comment type="catalytic activity">
    <reaction evidence="11 12">
        <text>di-trans,octa-cis-undecaprenyl diphosphate + H2O = di-trans,octa-cis-undecaprenyl phosphate + phosphate + H(+)</text>
        <dbReference type="Rhea" id="RHEA:28094"/>
        <dbReference type="ChEBI" id="CHEBI:15377"/>
        <dbReference type="ChEBI" id="CHEBI:15378"/>
        <dbReference type="ChEBI" id="CHEBI:43474"/>
        <dbReference type="ChEBI" id="CHEBI:58405"/>
        <dbReference type="ChEBI" id="CHEBI:60392"/>
        <dbReference type="EC" id="3.6.1.27"/>
    </reaction>
</comment>
<dbReference type="GO" id="GO:0005886">
    <property type="term" value="C:plasma membrane"/>
    <property type="evidence" value="ECO:0007669"/>
    <property type="project" value="UniProtKB-SubCell"/>
</dbReference>
<evidence type="ECO:0000256" key="7">
    <source>
        <dbReference type="ARBA" id="ARBA00022801"/>
    </source>
</evidence>
<dbReference type="InterPro" id="IPR003824">
    <property type="entry name" value="UppP"/>
</dbReference>
<evidence type="ECO:0000256" key="4">
    <source>
        <dbReference type="ARBA" id="ARBA00021581"/>
    </source>
</evidence>
<keyword evidence="7 12" id="KW-0378">Hydrolase</keyword>
<comment type="function">
    <text evidence="12">Catalyzes the dephosphorylation of undecaprenyl diphosphate (UPP).</text>
</comment>
<keyword evidence="5 12" id="KW-1003">Cell membrane</keyword>
<dbReference type="HAMAP" id="MF_01006">
    <property type="entry name" value="Undec_diphosphatase"/>
    <property type="match status" value="1"/>
</dbReference>
<evidence type="ECO:0000256" key="1">
    <source>
        <dbReference type="ARBA" id="ARBA00004651"/>
    </source>
</evidence>
<feature type="transmembrane region" description="Helical" evidence="12">
    <location>
        <begin position="221"/>
        <end position="240"/>
    </location>
</feature>
<comment type="similarity">
    <text evidence="2 12">Belongs to the UppP family.</text>
</comment>